<reference evidence="1 2" key="1">
    <citation type="submission" date="2022-01" db="EMBL/GenBank/DDBJ databases">
        <authorList>
            <person name="Xiong W."/>
            <person name="Schranz E."/>
        </authorList>
    </citation>
    <scope>NUCLEOTIDE SEQUENCE [LARGE SCALE GENOMIC DNA]</scope>
</reference>
<gene>
    <name evidence="1" type="ORF">LVIROSA_LOCUS19888</name>
</gene>
<dbReference type="EMBL" id="CAKMRJ010003334">
    <property type="protein sequence ID" value="CAH1433292.1"/>
    <property type="molecule type" value="Genomic_DNA"/>
</dbReference>
<name>A0AAU9N5E9_9ASTR</name>
<evidence type="ECO:0000313" key="2">
    <source>
        <dbReference type="Proteomes" id="UP001157418"/>
    </source>
</evidence>
<keyword evidence="2" id="KW-1185">Reference proteome</keyword>
<dbReference type="Proteomes" id="UP001157418">
    <property type="component" value="Unassembled WGS sequence"/>
</dbReference>
<comment type="caution">
    <text evidence="1">The sequence shown here is derived from an EMBL/GenBank/DDBJ whole genome shotgun (WGS) entry which is preliminary data.</text>
</comment>
<accession>A0AAU9N5E9</accession>
<sequence>MQIPIVRSFKYCYNKEFKKKQRKLQVREANFRKKEEVYMCVYQNRLHSTHTTHILIFFLSVKQPSMAFQQQKKNPNFRFEAKKHSVMETFTSVKIESLRKFCASTPDTKARNATNPGGLQHRTNALINFT</sequence>
<evidence type="ECO:0000313" key="1">
    <source>
        <dbReference type="EMBL" id="CAH1433292.1"/>
    </source>
</evidence>
<proteinExistence type="predicted"/>
<dbReference type="AlphaFoldDB" id="A0AAU9N5E9"/>
<organism evidence="1 2">
    <name type="scientific">Lactuca virosa</name>
    <dbReference type="NCBI Taxonomy" id="75947"/>
    <lineage>
        <taxon>Eukaryota</taxon>
        <taxon>Viridiplantae</taxon>
        <taxon>Streptophyta</taxon>
        <taxon>Embryophyta</taxon>
        <taxon>Tracheophyta</taxon>
        <taxon>Spermatophyta</taxon>
        <taxon>Magnoliopsida</taxon>
        <taxon>eudicotyledons</taxon>
        <taxon>Gunneridae</taxon>
        <taxon>Pentapetalae</taxon>
        <taxon>asterids</taxon>
        <taxon>campanulids</taxon>
        <taxon>Asterales</taxon>
        <taxon>Asteraceae</taxon>
        <taxon>Cichorioideae</taxon>
        <taxon>Cichorieae</taxon>
        <taxon>Lactucinae</taxon>
        <taxon>Lactuca</taxon>
    </lineage>
</organism>
<protein>
    <submittedName>
        <fullName evidence="1">Uncharacterized protein</fullName>
    </submittedName>
</protein>